<dbReference type="InterPro" id="IPR005514">
    <property type="entry name" value="DUF316"/>
</dbReference>
<sequence length="379" mass="43291">MQPSLKFQIITIIIFLGYSNCILTSDQNRKRLEKCGKIELESPDKNKQLSFGYDSFMVRVQTSGKSEFTAAGFFISPLHVITSSQCLLEAKIRSMDDKRVEWVRWLLDSKKADRKNCDETTKVPSTYRREIRVFRSNCTDYRDRNCPSLKVKEAYLFDFCSEHFGVEYSPLLLELKKNQDDAKFPCLADDQTIIQQNDKVYSYGFSHDNNDVTFVNTETTIKEIDQGSINVDKTYRKGNRGGPLIKNDTLKGAIAIGIDGTSGFDDKARYTYHTDIRRLQNRICKSAGVCSESVSTEPTTTETPPTINLLRGVTSSGVTTNSGSVTQKRTTERYEEYEENPDDEEGYNSEEDWLAHGHLVSAAKSRIIRWIILVLMLFW</sequence>
<evidence type="ECO:0008006" key="4">
    <source>
        <dbReference type="Google" id="ProtNLM"/>
    </source>
</evidence>
<feature type="region of interest" description="Disordered" evidence="1">
    <location>
        <begin position="317"/>
        <end position="346"/>
    </location>
</feature>
<dbReference type="InterPro" id="IPR043504">
    <property type="entry name" value="Peptidase_S1_PA_chymotrypsin"/>
</dbReference>
<feature type="compositionally biased region" description="Acidic residues" evidence="1">
    <location>
        <begin position="335"/>
        <end position="346"/>
    </location>
</feature>
<dbReference type="EMBL" id="PDUG01000001">
    <property type="protein sequence ID" value="PIC52553.1"/>
    <property type="molecule type" value="Genomic_DNA"/>
</dbReference>
<dbReference type="Gene3D" id="2.40.10.10">
    <property type="entry name" value="Trypsin-like serine proteases"/>
    <property type="match status" value="1"/>
</dbReference>
<gene>
    <name evidence="2" type="primary">Cnig_chr_I.g2608</name>
    <name evidence="2" type="ORF">B9Z55_002608</name>
</gene>
<dbReference type="PANTHER" id="PTHR34005">
    <property type="entry name" value="PROTEIN CBG15054-RELATED"/>
    <property type="match status" value="1"/>
</dbReference>
<comment type="caution">
    <text evidence="2">The sequence shown here is derived from an EMBL/GenBank/DDBJ whole genome shotgun (WGS) entry which is preliminary data.</text>
</comment>
<dbReference type="OrthoDB" id="5877508at2759"/>
<keyword evidence="3" id="KW-1185">Reference proteome</keyword>
<evidence type="ECO:0000256" key="1">
    <source>
        <dbReference type="SAM" id="MobiDB-lite"/>
    </source>
</evidence>
<proteinExistence type="predicted"/>
<evidence type="ECO:0000313" key="2">
    <source>
        <dbReference type="EMBL" id="PIC52553.1"/>
    </source>
</evidence>
<protein>
    <recommendedName>
        <fullName evidence="4">Peptidase S1 domain-containing protein</fullName>
    </recommendedName>
</protein>
<dbReference type="InterPro" id="IPR009003">
    <property type="entry name" value="Peptidase_S1_PA"/>
</dbReference>
<name>A0A2G5VL94_9PELO</name>
<accession>A0A2G5VL94</accession>
<organism evidence="2 3">
    <name type="scientific">Caenorhabditis nigoni</name>
    <dbReference type="NCBI Taxonomy" id="1611254"/>
    <lineage>
        <taxon>Eukaryota</taxon>
        <taxon>Metazoa</taxon>
        <taxon>Ecdysozoa</taxon>
        <taxon>Nematoda</taxon>
        <taxon>Chromadorea</taxon>
        <taxon>Rhabditida</taxon>
        <taxon>Rhabditina</taxon>
        <taxon>Rhabditomorpha</taxon>
        <taxon>Rhabditoidea</taxon>
        <taxon>Rhabditidae</taxon>
        <taxon>Peloderinae</taxon>
        <taxon>Caenorhabditis</taxon>
    </lineage>
</organism>
<dbReference type="SUPFAM" id="SSF50494">
    <property type="entry name" value="Trypsin-like serine proteases"/>
    <property type="match status" value="1"/>
</dbReference>
<dbReference type="PANTHER" id="PTHR34005:SF2">
    <property type="entry name" value="DUF4817 DOMAIN-CONTAINING PROTEIN-RELATED"/>
    <property type="match status" value="1"/>
</dbReference>
<dbReference type="Pfam" id="PF03761">
    <property type="entry name" value="DUF316"/>
    <property type="match status" value="1"/>
</dbReference>
<evidence type="ECO:0000313" key="3">
    <source>
        <dbReference type="Proteomes" id="UP000230233"/>
    </source>
</evidence>
<reference evidence="3" key="1">
    <citation type="submission" date="2017-10" db="EMBL/GenBank/DDBJ databases">
        <title>Rapid genome shrinkage in a self-fertile nematode reveals novel sperm competition proteins.</title>
        <authorList>
            <person name="Yin D."/>
            <person name="Schwarz E.M."/>
            <person name="Thomas C.G."/>
            <person name="Felde R.L."/>
            <person name="Korf I.F."/>
            <person name="Cutter A.D."/>
            <person name="Schartner C.M."/>
            <person name="Ralston E.J."/>
            <person name="Meyer B.J."/>
            <person name="Haag E.S."/>
        </authorList>
    </citation>
    <scope>NUCLEOTIDE SEQUENCE [LARGE SCALE GENOMIC DNA]</scope>
    <source>
        <strain evidence="3">JU1422</strain>
    </source>
</reference>
<feature type="compositionally biased region" description="Low complexity" evidence="1">
    <location>
        <begin position="317"/>
        <end position="326"/>
    </location>
</feature>
<dbReference type="AlphaFoldDB" id="A0A2G5VL94"/>
<dbReference type="Proteomes" id="UP000230233">
    <property type="component" value="Chromosome I"/>
</dbReference>
<dbReference type="STRING" id="1611254.A0A2G5VL94"/>